<dbReference type="InterPro" id="IPR005152">
    <property type="entry name" value="Lipase_secreted"/>
</dbReference>
<dbReference type="InterPro" id="IPR029058">
    <property type="entry name" value="AB_hydrolase_fold"/>
</dbReference>
<organism evidence="2 3">
    <name type="scientific">Actinokineospora bangkokensis</name>
    <dbReference type="NCBI Taxonomy" id="1193682"/>
    <lineage>
        <taxon>Bacteria</taxon>
        <taxon>Bacillati</taxon>
        <taxon>Actinomycetota</taxon>
        <taxon>Actinomycetes</taxon>
        <taxon>Pseudonocardiales</taxon>
        <taxon>Pseudonocardiaceae</taxon>
        <taxon>Actinokineospora</taxon>
    </lineage>
</organism>
<protein>
    <submittedName>
        <fullName evidence="2">Lipase</fullName>
    </submittedName>
</protein>
<dbReference type="PANTHER" id="PTHR34853:SF1">
    <property type="entry name" value="LIPASE 5"/>
    <property type="match status" value="1"/>
</dbReference>
<gene>
    <name evidence="2" type="ORF">BJP25_08770</name>
</gene>
<feature type="chain" id="PRO_5039442346" evidence="1">
    <location>
        <begin position="29"/>
        <end position="415"/>
    </location>
</feature>
<comment type="caution">
    <text evidence="2">The sequence shown here is derived from an EMBL/GenBank/DDBJ whole genome shotgun (WGS) entry which is preliminary data.</text>
</comment>
<dbReference type="PIRSF" id="PIRSF029171">
    <property type="entry name" value="Esterase_LipA"/>
    <property type="match status" value="1"/>
</dbReference>
<keyword evidence="1" id="KW-0732">Signal</keyword>
<dbReference type="GO" id="GO:0004806">
    <property type="term" value="F:triacylglycerol lipase activity"/>
    <property type="evidence" value="ECO:0007669"/>
    <property type="project" value="InterPro"/>
</dbReference>
<proteinExistence type="predicted"/>
<dbReference type="AlphaFoldDB" id="A0A1Q9LSQ8"/>
<evidence type="ECO:0000256" key="1">
    <source>
        <dbReference type="SAM" id="SignalP"/>
    </source>
</evidence>
<dbReference type="EMBL" id="MKQR01000005">
    <property type="protein sequence ID" value="OLR95040.1"/>
    <property type="molecule type" value="Genomic_DNA"/>
</dbReference>
<dbReference type="STRING" id="1193682.BJP25_08770"/>
<evidence type="ECO:0000313" key="3">
    <source>
        <dbReference type="Proteomes" id="UP000186040"/>
    </source>
</evidence>
<dbReference type="SUPFAM" id="SSF53474">
    <property type="entry name" value="alpha/beta-Hydrolases"/>
    <property type="match status" value="1"/>
</dbReference>
<dbReference type="PANTHER" id="PTHR34853">
    <property type="match status" value="1"/>
</dbReference>
<dbReference type="GO" id="GO:0016042">
    <property type="term" value="P:lipid catabolic process"/>
    <property type="evidence" value="ECO:0007669"/>
    <property type="project" value="InterPro"/>
</dbReference>
<dbReference type="Gene3D" id="1.10.260.130">
    <property type="match status" value="1"/>
</dbReference>
<dbReference type="Gene3D" id="3.40.50.1820">
    <property type="entry name" value="alpha/beta hydrolase"/>
    <property type="match status" value="1"/>
</dbReference>
<keyword evidence="3" id="KW-1185">Reference proteome</keyword>
<evidence type="ECO:0000313" key="2">
    <source>
        <dbReference type="EMBL" id="OLR95040.1"/>
    </source>
</evidence>
<name>A0A1Q9LSQ8_9PSEU</name>
<dbReference type="Proteomes" id="UP000186040">
    <property type="component" value="Unassembled WGS sequence"/>
</dbReference>
<sequence length="415" mass="43758">MVTRTKRRLASALAAVVAGAVAVVAVNATTPPSAEAAGARAAAAPALPGPLDDSFYLPPSPLPSGTPGDVIRWRPTVPPLNALNANAWQVMYLSTDALGQRIAVTGTIMTPRFADTSKAPIVGYAVGTQGPAFKCTPSKAIERGTLYDQPAVNDNISSGYAVAITDYEGYRPGAANRPTYIVGQSMGNTVIDSVRAAQRLPQAGLKADAKVIFQGYSQGGGGALWAAEKQPSYAPELNLVGAVGGGVPADLTEVAKGLDGYLGFGFLAFAAVGLDYAYPELQLDSYLNDTGKREIADAKANACVIELLTKYPFKKISDYTTSNPLQDPKWQARLAQNKLGQTPPRVPVFQYHALTDEIVNTPQGDALHKSYCASGVRLQWNTYISDHLTGIFAGNGDAHKWIVDRFSGKAAPSNC</sequence>
<reference evidence="2 3" key="1">
    <citation type="submission" date="2016-10" db="EMBL/GenBank/DDBJ databases">
        <title>The Draft Genome Sequence of Actinokineospora bangkokensis 44EHWT reveals the biosynthetic pathway of antifungal compounds Thailandins with unusual extender unit butylmalonyl-CoA.</title>
        <authorList>
            <person name="Greule A."/>
            <person name="Intra B."/>
            <person name="Flemming S."/>
            <person name="Rommel M.G."/>
            <person name="Panbangred W."/>
            <person name="Bechthold A."/>
        </authorList>
    </citation>
    <scope>NUCLEOTIDE SEQUENCE [LARGE SCALE GENOMIC DNA]</scope>
    <source>
        <strain evidence="2 3">44EHW</strain>
    </source>
</reference>
<feature type="signal peptide" evidence="1">
    <location>
        <begin position="1"/>
        <end position="28"/>
    </location>
</feature>
<dbReference type="Pfam" id="PF03583">
    <property type="entry name" value="LIP"/>
    <property type="match status" value="1"/>
</dbReference>
<accession>A0A1Q9LSQ8</accession>